<accession>A0A2S4ZYN8</accession>
<name>A0A2S4ZYN8_9SPHI</name>
<dbReference type="RefSeq" id="WP_103790001.1">
    <property type="nucleotide sequence ID" value="NZ_PQVF01000011.1"/>
</dbReference>
<evidence type="ECO:0000256" key="1">
    <source>
        <dbReference type="SAM" id="SignalP"/>
    </source>
</evidence>
<dbReference type="EMBL" id="PQVF01000011">
    <property type="protein sequence ID" value="POY35396.1"/>
    <property type="molecule type" value="Genomic_DNA"/>
</dbReference>
<dbReference type="Gene3D" id="2.40.50.870">
    <property type="entry name" value="Protein of unknown function (DUF3299)"/>
    <property type="match status" value="1"/>
</dbReference>
<comment type="caution">
    <text evidence="2">The sequence shown here is derived from an EMBL/GenBank/DDBJ whole genome shotgun (WGS) entry which is preliminary data.</text>
</comment>
<reference evidence="2 3" key="1">
    <citation type="submission" date="2018-01" db="EMBL/GenBank/DDBJ databases">
        <authorList>
            <person name="Gaut B.S."/>
            <person name="Morton B.R."/>
            <person name="Clegg M.T."/>
            <person name="Duvall M.R."/>
        </authorList>
    </citation>
    <scope>NUCLEOTIDE SEQUENCE [LARGE SCALE GENOMIC DNA]</scope>
    <source>
        <strain evidence="2 3">HR-AV</strain>
    </source>
</reference>
<feature type="signal peptide" evidence="1">
    <location>
        <begin position="1"/>
        <end position="24"/>
    </location>
</feature>
<gene>
    <name evidence="2" type="ORF">C3K47_15145</name>
</gene>
<keyword evidence="3" id="KW-1185">Reference proteome</keyword>
<protein>
    <recommendedName>
        <fullName evidence="4">DUF3299 domain-containing protein</fullName>
    </recommendedName>
</protein>
<dbReference type="AlphaFoldDB" id="A0A2S4ZYN8"/>
<keyword evidence="1" id="KW-0732">Signal</keyword>
<proteinExistence type="predicted"/>
<evidence type="ECO:0000313" key="2">
    <source>
        <dbReference type="EMBL" id="POY35396.1"/>
    </source>
</evidence>
<dbReference type="OrthoDB" id="1348500at2"/>
<dbReference type="Proteomes" id="UP000236893">
    <property type="component" value="Unassembled WGS sequence"/>
</dbReference>
<evidence type="ECO:0008006" key="4">
    <source>
        <dbReference type="Google" id="ProtNLM"/>
    </source>
</evidence>
<organism evidence="2 3">
    <name type="scientific">Solitalea longa</name>
    <dbReference type="NCBI Taxonomy" id="2079460"/>
    <lineage>
        <taxon>Bacteria</taxon>
        <taxon>Pseudomonadati</taxon>
        <taxon>Bacteroidota</taxon>
        <taxon>Sphingobacteriia</taxon>
        <taxon>Sphingobacteriales</taxon>
        <taxon>Sphingobacteriaceae</taxon>
        <taxon>Solitalea</taxon>
    </lineage>
</organism>
<sequence>MINKNIFKLTLVLALLAATNIANAQQAEKPPEHVAIKSVSWDIINDLTYKMDKAGDYTPIFSNRLKALSGKVIDLKGYIVPFKMGAKHKNFAISVLPISQCYFCGQGNIPPMVEVVMKDAIPYTDKIITVKGKVRLNPNDSNHMEILVEEAEQVD</sequence>
<evidence type="ECO:0000313" key="3">
    <source>
        <dbReference type="Proteomes" id="UP000236893"/>
    </source>
</evidence>
<feature type="chain" id="PRO_5015615013" description="DUF3299 domain-containing protein" evidence="1">
    <location>
        <begin position="25"/>
        <end position="155"/>
    </location>
</feature>